<dbReference type="GO" id="GO:0051536">
    <property type="term" value="F:iron-sulfur cluster binding"/>
    <property type="evidence" value="ECO:0007669"/>
    <property type="project" value="UniProtKB-KW"/>
</dbReference>
<comment type="caution">
    <text evidence="6">The sequence shown here is derived from an EMBL/GenBank/DDBJ whole genome shotgun (WGS) entry which is preliminary data.</text>
</comment>
<name>C0GIK4_DETAL</name>
<dbReference type="EMBL" id="ACJM01000012">
    <property type="protein sequence ID" value="EEG76865.1"/>
    <property type="molecule type" value="Genomic_DNA"/>
</dbReference>
<keyword evidence="7" id="KW-1185">Reference proteome</keyword>
<feature type="region of interest" description="Disordered" evidence="4">
    <location>
        <begin position="301"/>
        <end position="325"/>
    </location>
</feature>
<dbReference type="Pfam" id="PF13183">
    <property type="entry name" value="Fer4_8"/>
    <property type="match status" value="1"/>
</dbReference>
<evidence type="ECO:0000256" key="3">
    <source>
        <dbReference type="ARBA" id="ARBA00023014"/>
    </source>
</evidence>
<dbReference type="AlphaFoldDB" id="C0GIK4"/>
<keyword evidence="2" id="KW-0408">Iron</keyword>
<dbReference type="PROSITE" id="PS51379">
    <property type="entry name" value="4FE4S_FER_2"/>
    <property type="match status" value="2"/>
</dbReference>
<evidence type="ECO:0000256" key="4">
    <source>
        <dbReference type="SAM" id="MobiDB-lite"/>
    </source>
</evidence>
<dbReference type="InterPro" id="IPR017896">
    <property type="entry name" value="4Fe4S_Fe-S-bd"/>
</dbReference>
<dbReference type="Gene3D" id="1.10.1060.10">
    <property type="entry name" value="Alpha-helical ferredoxin"/>
    <property type="match status" value="1"/>
</dbReference>
<gene>
    <name evidence="6" type="ORF">DealDRAFT_2313</name>
</gene>
<dbReference type="GO" id="GO:0046872">
    <property type="term" value="F:metal ion binding"/>
    <property type="evidence" value="ECO:0007669"/>
    <property type="project" value="UniProtKB-KW"/>
</dbReference>
<keyword evidence="1" id="KW-0479">Metal-binding</keyword>
<dbReference type="OrthoDB" id="9773828at2"/>
<feature type="domain" description="4Fe-4S ferredoxin-type" evidence="5">
    <location>
        <begin position="256"/>
        <end position="287"/>
    </location>
</feature>
<dbReference type="Proteomes" id="UP000006443">
    <property type="component" value="Unassembled WGS sequence"/>
</dbReference>
<evidence type="ECO:0000259" key="5">
    <source>
        <dbReference type="PROSITE" id="PS51379"/>
    </source>
</evidence>
<organism evidence="6 7">
    <name type="scientific">Dethiobacter alkaliphilus AHT 1</name>
    <dbReference type="NCBI Taxonomy" id="555088"/>
    <lineage>
        <taxon>Bacteria</taxon>
        <taxon>Bacillati</taxon>
        <taxon>Bacillota</taxon>
        <taxon>Dethiobacteria</taxon>
        <taxon>Dethiobacterales</taxon>
        <taxon>Dethiobacteraceae</taxon>
        <taxon>Dethiobacter</taxon>
    </lineage>
</organism>
<evidence type="ECO:0000256" key="1">
    <source>
        <dbReference type="ARBA" id="ARBA00022723"/>
    </source>
</evidence>
<dbReference type="RefSeq" id="WP_008517578.1">
    <property type="nucleotide sequence ID" value="NZ_ACJM01000012.1"/>
</dbReference>
<dbReference type="eggNOG" id="COG4656">
    <property type="taxonomic scope" value="Bacteria"/>
</dbReference>
<dbReference type="SUPFAM" id="SSF46548">
    <property type="entry name" value="alpha-helical ferredoxin"/>
    <property type="match status" value="1"/>
</dbReference>
<dbReference type="InterPro" id="IPR009051">
    <property type="entry name" value="Helical_ferredxn"/>
</dbReference>
<keyword evidence="3" id="KW-0411">Iron-sulfur</keyword>
<dbReference type="STRING" id="555088.DealDRAFT_2313"/>
<protein>
    <submittedName>
        <fullName evidence="6">4Fe-4S ferredoxin, iron-sulfur binding</fullName>
    </submittedName>
</protein>
<accession>C0GIK4</accession>
<reference evidence="6 7" key="1">
    <citation type="submission" date="2009-02" db="EMBL/GenBank/DDBJ databases">
        <title>Sequencing of the draft genome and assembly of Dethiobacter alkaliphilus AHT 1.</title>
        <authorList>
            <consortium name="US DOE Joint Genome Institute (JGI-PGF)"/>
            <person name="Lucas S."/>
            <person name="Copeland A."/>
            <person name="Lapidus A."/>
            <person name="Glavina del Rio T."/>
            <person name="Dalin E."/>
            <person name="Tice H."/>
            <person name="Bruce D."/>
            <person name="Goodwin L."/>
            <person name="Pitluck S."/>
            <person name="Larimer F."/>
            <person name="Land M.L."/>
            <person name="Hauser L."/>
            <person name="Muyzer G."/>
        </authorList>
    </citation>
    <scope>NUCLEOTIDE SEQUENCE [LARGE SCALE GENOMIC DNA]</scope>
    <source>
        <strain evidence="6 7">AHT 1</strain>
    </source>
</reference>
<proteinExistence type="predicted"/>
<sequence>MSEYTKKVQQIAKDALEKQEVTAVLGWRKKDFWWQSPVAFIESPDDVEQLVWDPFSVYNPVKFLLDLEEDNCHEKVGIFVKGCDSRGINRLLQDRRLERDSVVVFGVPCSGKADADKVRSNFPSKKIKEVTFDGEELVINVDGKEERVPAEEYLLDKCLTCRHPNPVVHDKLAWEEVPVREGVDEIRFSRVENVEKQELEDRYEYWTRQFDRCIRCFACRNTCPACNCRTCVFDQAEPRWIGKASDMADTLNYHIIRAFHVAGRCYECGECERICPAGIPLQELNRKLIKDLDEFFGEYEAGLDPEDNPPLGTYRGEDPAGFDES</sequence>
<evidence type="ECO:0000256" key="2">
    <source>
        <dbReference type="ARBA" id="ARBA00023004"/>
    </source>
</evidence>
<evidence type="ECO:0000313" key="6">
    <source>
        <dbReference type="EMBL" id="EEG76865.1"/>
    </source>
</evidence>
<dbReference type="InterPro" id="IPR017900">
    <property type="entry name" value="4Fe4S_Fe_S_CS"/>
</dbReference>
<dbReference type="PROSITE" id="PS00198">
    <property type="entry name" value="4FE4S_FER_1"/>
    <property type="match status" value="1"/>
</dbReference>
<feature type="domain" description="4Fe-4S ferredoxin-type" evidence="5">
    <location>
        <begin position="204"/>
        <end position="234"/>
    </location>
</feature>
<evidence type="ECO:0000313" key="7">
    <source>
        <dbReference type="Proteomes" id="UP000006443"/>
    </source>
</evidence>